<keyword evidence="1" id="KW-0472">Membrane</keyword>
<dbReference type="Proteomes" id="UP000468443">
    <property type="component" value="Unassembled WGS sequence"/>
</dbReference>
<comment type="caution">
    <text evidence="2">The sequence shown here is derived from an EMBL/GenBank/DDBJ whole genome shotgun (WGS) entry which is preliminary data.</text>
</comment>
<reference evidence="2 3" key="1">
    <citation type="submission" date="2020-01" db="EMBL/GenBank/DDBJ databases">
        <title>Muriicola jejuensis KCTC 22299.</title>
        <authorList>
            <person name="Wang G."/>
        </authorList>
    </citation>
    <scope>NUCLEOTIDE SEQUENCE [LARGE SCALE GENOMIC DNA]</scope>
    <source>
        <strain evidence="2 3">KCTC 22299</strain>
    </source>
</reference>
<dbReference type="RefSeq" id="WP_163692083.1">
    <property type="nucleotide sequence ID" value="NZ_FXTW01000001.1"/>
</dbReference>
<protein>
    <submittedName>
        <fullName evidence="2">Uncharacterized protein</fullName>
    </submittedName>
</protein>
<accession>A0A6P0UC39</accession>
<keyword evidence="3" id="KW-1185">Reference proteome</keyword>
<evidence type="ECO:0000313" key="3">
    <source>
        <dbReference type="Proteomes" id="UP000468443"/>
    </source>
</evidence>
<keyword evidence="1" id="KW-0812">Transmembrane</keyword>
<gene>
    <name evidence="2" type="ORF">GWK09_06005</name>
</gene>
<proteinExistence type="predicted"/>
<dbReference type="AlphaFoldDB" id="A0A6P0UC39"/>
<evidence type="ECO:0000256" key="1">
    <source>
        <dbReference type="SAM" id="Phobius"/>
    </source>
</evidence>
<organism evidence="2 3">
    <name type="scientific">Muriicola jejuensis</name>
    <dbReference type="NCBI Taxonomy" id="504488"/>
    <lineage>
        <taxon>Bacteria</taxon>
        <taxon>Pseudomonadati</taxon>
        <taxon>Bacteroidota</taxon>
        <taxon>Flavobacteriia</taxon>
        <taxon>Flavobacteriales</taxon>
        <taxon>Flavobacteriaceae</taxon>
        <taxon>Muriicola</taxon>
    </lineage>
</organism>
<feature type="transmembrane region" description="Helical" evidence="1">
    <location>
        <begin position="12"/>
        <end position="29"/>
    </location>
</feature>
<dbReference type="EMBL" id="JAABOP010000001">
    <property type="protein sequence ID" value="NER10060.1"/>
    <property type="molecule type" value="Genomic_DNA"/>
</dbReference>
<evidence type="ECO:0000313" key="2">
    <source>
        <dbReference type="EMBL" id="NER10060.1"/>
    </source>
</evidence>
<keyword evidence="1" id="KW-1133">Transmembrane helix</keyword>
<sequence>MDNTVRLFGARMLTGLFLIAMITLVILAYQEYSAELAKEAELYVASSLHQFDTSLAVR</sequence>
<name>A0A6P0UC39_9FLAO</name>